<dbReference type="InterPro" id="IPR012309">
    <property type="entry name" value="DNA_ligase_ATP-dep_C"/>
</dbReference>
<dbReference type="PROSITE" id="PS50160">
    <property type="entry name" value="DNA_LIGASE_A3"/>
    <property type="match status" value="1"/>
</dbReference>
<comment type="caution">
    <text evidence="6">The sequence shown here is derived from an EMBL/GenBank/DDBJ whole genome shotgun (WGS) entry which is preliminary data.</text>
</comment>
<protein>
    <recommendedName>
        <fullName evidence="2">DNA ligase (ATP)</fullName>
        <ecNumber evidence="2">6.5.1.1</ecNumber>
    </recommendedName>
</protein>
<dbReference type="EC" id="6.5.1.1" evidence="2"/>
<sequence>MKLLKDLIEQDVFEKAKEKKFPGFIKPMLATLTDDYFNDSEWIYERKLDGERCEILIENAKVFIYSRNEKKLNSAYPELVEALEKEKYPNLILDGEIVTFDGDLTSFSKLQNRMQLKNSEDARKSDVKVYLYVFDIMYYQDYAIDQFSLKARKKILKAALTWDDPVRFVAHRNEDGKAFHKEACQKGWEGIIAKDGESTYVHSRSKKWLKFKCAKSQELIIGGFTEPEGERLGFGALLVGYYEENALMFAGKVGTGFDDEFLKKWREKFNQIEQDFSPFENFDNDENGANHWIKPKYVGEIGFTEWTDDNKLRHPRFLGIRDDKEAEQVTKEVPE</sequence>
<dbReference type="InterPro" id="IPR050191">
    <property type="entry name" value="ATP-dep_DNA_ligase"/>
</dbReference>
<dbReference type="EMBL" id="JBHTIV010000023">
    <property type="protein sequence ID" value="MFD0933531.1"/>
    <property type="molecule type" value="Genomic_DNA"/>
</dbReference>
<proteinExistence type="inferred from homology"/>
<gene>
    <name evidence="6" type="primary">ligD</name>
    <name evidence="6" type="ORF">ACFQ0R_13075</name>
</gene>
<organism evidence="6 7">
    <name type="scientific">Psychroflexus salinarum</name>
    <dbReference type="NCBI Taxonomy" id="546024"/>
    <lineage>
        <taxon>Bacteria</taxon>
        <taxon>Pseudomonadati</taxon>
        <taxon>Bacteroidota</taxon>
        <taxon>Flavobacteriia</taxon>
        <taxon>Flavobacteriales</taxon>
        <taxon>Flavobacteriaceae</taxon>
        <taxon>Psychroflexus</taxon>
    </lineage>
</organism>
<dbReference type="CDD" id="cd07971">
    <property type="entry name" value="OBF_DNA_ligase_LigD"/>
    <property type="match status" value="1"/>
</dbReference>
<dbReference type="InterPro" id="IPR016059">
    <property type="entry name" value="DNA_ligase_ATP-dep_CS"/>
</dbReference>
<accession>A0ABW3GSE9</accession>
<evidence type="ECO:0000256" key="2">
    <source>
        <dbReference type="ARBA" id="ARBA00012727"/>
    </source>
</evidence>
<dbReference type="Pfam" id="PF01068">
    <property type="entry name" value="DNA_ligase_A_M"/>
    <property type="match status" value="1"/>
</dbReference>
<evidence type="ECO:0000313" key="7">
    <source>
        <dbReference type="Proteomes" id="UP001597049"/>
    </source>
</evidence>
<dbReference type="NCBIfam" id="TIGR02779">
    <property type="entry name" value="NHEJ_ligase_lig"/>
    <property type="match status" value="1"/>
</dbReference>
<dbReference type="RefSeq" id="WP_379658824.1">
    <property type="nucleotide sequence ID" value="NZ_JBHTIV010000023.1"/>
</dbReference>
<dbReference type="InterPro" id="IPR012340">
    <property type="entry name" value="NA-bd_OB-fold"/>
</dbReference>
<evidence type="ECO:0000259" key="5">
    <source>
        <dbReference type="PROSITE" id="PS50160"/>
    </source>
</evidence>
<evidence type="ECO:0000313" key="6">
    <source>
        <dbReference type="EMBL" id="MFD0933531.1"/>
    </source>
</evidence>
<evidence type="ECO:0000256" key="1">
    <source>
        <dbReference type="ARBA" id="ARBA00007572"/>
    </source>
</evidence>
<dbReference type="Gene3D" id="2.40.50.140">
    <property type="entry name" value="Nucleic acid-binding proteins"/>
    <property type="match status" value="1"/>
</dbReference>
<keyword evidence="3 6" id="KW-0436">Ligase</keyword>
<dbReference type="GO" id="GO:0016874">
    <property type="term" value="F:ligase activity"/>
    <property type="evidence" value="ECO:0007669"/>
    <property type="project" value="UniProtKB-KW"/>
</dbReference>
<evidence type="ECO:0000256" key="3">
    <source>
        <dbReference type="ARBA" id="ARBA00022598"/>
    </source>
</evidence>
<dbReference type="PANTHER" id="PTHR45674">
    <property type="entry name" value="DNA LIGASE 1/3 FAMILY MEMBER"/>
    <property type="match status" value="1"/>
</dbReference>
<dbReference type="InterPro" id="IPR014146">
    <property type="entry name" value="LigD_ligase_dom"/>
</dbReference>
<dbReference type="Gene3D" id="3.30.470.30">
    <property type="entry name" value="DNA ligase/mRNA capping enzyme"/>
    <property type="match status" value="1"/>
</dbReference>
<dbReference type="PANTHER" id="PTHR45674:SF4">
    <property type="entry name" value="DNA LIGASE 1"/>
    <property type="match status" value="1"/>
</dbReference>
<keyword evidence="7" id="KW-1185">Reference proteome</keyword>
<dbReference type="SUPFAM" id="SSF50249">
    <property type="entry name" value="Nucleic acid-binding proteins"/>
    <property type="match status" value="1"/>
</dbReference>
<evidence type="ECO:0000256" key="4">
    <source>
        <dbReference type="ARBA" id="ARBA00034003"/>
    </source>
</evidence>
<dbReference type="SUPFAM" id="SSF56091">
    <property type="entry name" value="DNA ligase/mRNA capping enzyme, catalytic domain"/>
    <property type="match status" value="1"/>
</dbReference>
<dbReference type="Proteomes" id="UP001597049">
    <property type="component" value="Unassembled WGS sequence"/>
</dbReference>
<reference evidence="7" key="1">
    <citation type="journal article" date="2019" name="Int. J. Syst. Evol. Microbiol.">
        <title>The Global Catalogue of Microorganisms (GCM) 10K type strain sequencing project: providing services to taxonomists for standard genome sequencing and annotation.</title>
        <authorList>
            <consortium name="The Broad Institute Genomics Platform"/>
            <consortium name="The Broad Institute Genome Sequencing Center for Infectious Disease"/>
            <person name="Wu L."/>
            <person name="Ma J."/>
        </authorList>
    </citation>
    <scope>NUCLEOTIDE SEQUENCE [LARGE SCALE GENOMIC DNA]</scope>
    <source>
        <strain evidence="7">CCUG 56752</strain>
    </source>
</reference>
<name>A0ABW3GSE9_9FLAO</name>
<dbReference type="CDD" id="cd07906">
    <property type="entry name" value="Adenylation_DNA_ligase_LigD_LigC"/>
    <property type="match status" value="1"/>
</dbReference>
<dbReference type="InterPro" id="IPR012310">
    <property type="entry name" value="DNA_ligase_ATP-dep_cent"/>
</dbReference>
<comment type="similarity">
    <text evidence="1">Belongs to the ATP-dependent DNA ligase family.</text>
</comment>
<feature type="domain" description="ATP-dependent DNA ligase family profile" evidence="5">
    <location>
        <begin position="122"/>
        <end position="212"/>
    </location>
</feature>
<dbReference type="Pfam" id="PF04679">
    <property type="entry name" value="DNA_ligase_A_C"/>
    <property type="match status" value="1"/>
</dbReference>
<dbReference type="PROSITE" id="PS00697">
    <property type="entry name" value="DNA_LIGASE_A1"/>
    <property type="match status" value="1"/>
</dbReference>
<comment type="catalytic activity">
    <reaction evidence="4">
        <text>ATP + (deoxyribonucleotide)n-3'-hydroxyl + 5'-phospho-(deoxyribonucleotide)m = (deoxyribonucleotide)n+m + AMP + diphosphate.</text>
        <dbReference type="EC" id="6.5.1.1"/>
    </reaction>
</comment>